<evidence type="ECO:0000256" key="1">
    <source>
        <dbReference type="ARBA" id="ARBA00022727"/>
    </source>
</evidence>
<evidence type="ECO:0000259" key="3">
    <source>
        <dbReference type="Pfam" id="PF00156"/>
    </source>
</evidence>
<dbReference type="GO" id="GO:0006164">
    <property type="term" value="P:purine nucleotide biosynthetic process"/>
    <property type="evidence" value="ECO:0007669"/>
    <property type="project" value="TreeGrafter"/>
</dbReference>
<comment type="similarity">
    <text evidence="2">Belongs to the ribose-phosphate pyrophosphokinase family.</text>
</comment>
<keyword evidence="1 2" id="KW-0545">Nucleotide biosynthesis</keyword>
<dbReference type="FunFam" id="3.40.50.2020:FF:000014">
    <property type="entry name" value="Ribose-phosphate pyrophosphokinase 1"/>
    <property type="match status" value="1"/>
</dbReference>
<dbReference type="CDD" id="cd06223">
    <property type="entry name" value="PRTases_typeI"/>
    <property type="match status" value="1"/>
</dbReference>
<dbReference type="InterPro" id="IPR000836">
    <property type="entry name" value="PRTase_dom"/>
</dbReference>
<sequence length="368" mass="41310">MIEPFLILATRSCVGYAKKVVNAIRRNPERLLLPDGFDYTEELSVLQFADGEMEVVLHNSVRGKTVFLFTTCARNEAGLSVESCKQELYHTIDVLQRSQAKEIIVFEPFISCSRSDRTTRRNSVGLWIHYKTLISLGADHLITYQLHSDKSKTIFDPCLCAVDDVPAISLLQRYLCEHVFMSTEKMNTFYRDSLLFCSVDAGGEKLAKGFASAFGTQLMVAHKQRSLEKANTVECINLLSAVPLKDKIIWIIDDMIDTGGSIYGLIQELSARECAEINVMIVHPVLSEPAAARLQELKDKGMIHRFVACDTIDCPATKRELSFMEVIESTTLSAHIVLTISLDRQMAPLIDGFSPLEYLERNGPFQES</sequence>
<feature type="domain" description="Phosphoribosyltransferase" evidence="3">
    <location>
        <begin position="195"/>
        <end position="287"/>
    </location>
</feature>
<dbReference type="GO" id="GO:0000287">
    <property type="term" value="F:magnesium ion binding"/>
    <property type="evidence" value="ECO:0007669"/>
    <property type="project" value="InterPro"/>
</dbReference>
<evidence type="ECO:0000313" key="6">
    <source>
        <dbReference type="Proteomes" id="UP001198163"/>
    </source>
</evidence>
<evidence type="ECO:0000259" key="4">
    <source>
        <dbReference type="Pfam" id="PF13793"/>
    </source>
</evidence>
<keyword evidence="5" id="KW-0808">Transferase</keyword>
<dbReference type="GO" id="GO:0002189">
    <property type="term" value="C:ribose phosphate diphosphokinase complex"/>
    <property type="evidence" value="ECO:0007669"/>
    <property type="project" value="TreeGrafter"/>
</dbReference>
<dbReference type="Gene3D" id="3.40.50.2020">
    <property type="match status" value="2"/>
</dbReference>
<dbReference type="GO" id="GO:0006015">
    <property type="term" value="P:5-phosphoribose 1-diphosphate biosynthetic process"/>
    <property type="evidence" value="ECO:0007669"/>
    <property type="project" value="TreeGrafter"/>
</dbReference>
<dbReference type="GO" id="GO:0004749">
    <property type="term" value="F:ribose phosphate diphosphokinase activity"/>
    <property type="evidence" value="ECO:0007669"/>
    <property type="project" value="UniProtKB-EC"/>
</dbReference>
<dbReference type="GO" id="GO:0005737">
    <property type="term" value="C:cytoplasm"/>
    <property type="evidence" value="ECO:0007669"/>
    <property type="project" value="TreeGrafter"/>
</dbReference>
<dbReference type="RefSeq" id="WP_230755271.1">
    <property type="nucleotide sequence ID" value="NZ_JAINWA010000003.1"/>
</dbReference>
<dbReference type="Pfam" id="PF00156">
    <property type="entry name" value="Pribosyltran"/>
    <property type="match status" value="1"/>
</dbReference>
<evidence type="ECO:0000313" key="5">
    <source>
        <dbReference type="EMBL" id="MCD1654752.1"/>
    </source>
</evidence>
<gene>
    <name evidence="5" type="primary">prs</name>
    <name evidence="5" type="ORF">K7J14_08555</name>
</gene>
<organism evidence="5 6">
    <name type="scientific">Teretinema zuelzerae</name>
    <dbReference type="NCBI Taxonomy" id="156"/>
    <lineage>
        <taxon>Bacteria</taxon>
        <taxon>Pseudomonadati</taxon>
        <taxon>Spirochaetota</taxon>
        <taxon>Spirochaetia</taxon>
        <taxon>Spirochaetales</taxon>
        <taxon>Treponemataceae</taxon>
        <taxon>Teretinema</taxon>
    </lineage>
</organism>
<keyword evidence="6" id="KW-1185">Reference proteome</keyword>
<dbReference type="EC" id="2.7.6.1" evidence="5"/>
<proteinExistence type="inferred from homology"/>
<dbReference type="Proteomes" id="UP001198163">
    <property type="component" value="Unassembled WGS sequence"/>
</dbReference>
<comment type="caution">
    <text evidence="5">The sequence shown here is derived from an EMBL/GenBank/DDBJ whole genome shotgun (WGS) entry which is preliminary data.</text>
</comment>
<feature type="domain" description="Ribose-phosphate pyrophosphokinase N-terminal" evidence="4">
    <location>
        <begin position="41"/>
        <end position="126"/>
    </location>
</feature>
<evidence type="ECO:0000256" key="2">
    <source>
        <dbReference type="RuleBase" id="RU004324"/>
    </source>
</evidence>
<dbReference type="EMBL" id="JAINWA010000003">
    <property type="protein sequence ID" value="MCD1654752.1"/>
    <property type="molecule type" value="Genomic_DNA"/>
</dbReference>
<dbReference type="InterPro" id="IPR005946">
    <property type="entry name" value="Rib-P_diPkinase"/>
</dbReference>
<accession>A0AAE3EHI5</accession>
<dbReference type="AlphaFoldDB" id="A0AAE3EHI5"/>
<protein>
    <submittedName>
        <fullName evidence="5">Ribose-phosphate diphosphokinase</fullName>
        <ecNumber evidence="5">2.7.6.1</ecNumber>
    </submittedName>
</protein>
<dbReference type="NCBIfam" id="TIGR01251">
    <property type="entry name" value="ribP_PPkin"/>
    <property type="match status" value="1"/>
</dbReference>
<dbReference type="PANTHER" id="PTHR10210:SF41">
    <property type="entry name" value="RIBOSE-PHOSPHATE PYROPHOSPHOKINASE 1, CHLOROPLASTIC"/>
    <property type="match status" value="1"/>
</dbReference>
<dbReference type="InterPro" id="IPR029057">
    <property type="entry name" value="PRTase-like"/>
</dbReference>
<dbReference type="PANTHER" id="PTHR10210">
    <property type="entry name" value="RIBOSE-PHOSPHATE DIPHOSPHOKINASE FAMILY MEMBER"/>
    <property type="match status" value="1"/>
</dbReference>
<dbReference type="Pfam" id="PF13793">
    <property type="entry name" value="Pribosyltran_N"/>
    <property type="match status" value="1"/>
</dbReference>
<reference evidence="5" key="1">
    <citation type="submission" date="2021-08" db="EMBL/GenBank/DDBJ databases">
        <title>Comparative analyses of Brucepasteria parasyntrophica and Teretinema zuelzerae.</title>
        <authorList>
            <person name="Song Y."/>
            <person name="Brune A."/>
        </authorList>
    </citation>
    <scope>NUCLEOTIDE SEQUENCE</scope>
    <source>
        <strain evidence="5">DSM 1903</strain>
    </source>
</reference>
<dbReference type="SUPFAM" id="SSF53271">
    <property type="entry name" value="PRTase-like"/>
    <property type="match status" value="2"/>
</dbReference>
<dbReference type="SMART" id="SM01400">
    <property type="entry name" value="Pribosyltran_N"/>
    <property type="match status" value="1"/>
</dbReference>
<name>A0AAE3EHI5_9SPIR</name>
<dbReference type="InterPro" id="IPR029099">
    <property type="entry name" value="Pribosyltran_N"/>
</dbReference>